<dbReference type="Pfam" id="PF12895">
    <property type="entry name" value="ANAPC3"/>
    <property type="match status" value="1"/>
</dbReference>
<evidence type="ECO:0008006" key="11">
    <source>
        <dbReference type="Google" id="ProtNLM"/>
    </source>
</evidence>
<dbReference type="EMBL" id="CALNXI010001477">
    <property type="protein sequence ID" value="CAH3170249.1"/>
    <property type="molecule type" value="Genomic_DNA"/>
</dbReference>
<comment type="caution">
    <text evidence="9">The sequence shown here is derived from an EMBL/GenBank/DDBJ whole genome shotgun (WGS) entry which is preliminary data.</text>
</comment>
<keyword evidence="6" id="KW-0131">Cell cycle</keyword>
<dbReference type="PANTHER" id="PTHR12558:SF9">
    <property type="entry name" value="CELL DIVISION CYCLE PROTEIN 16 HOMOLOG"/>
    <property type="match status" value="1"/>
</dbReference>
<evidence type="ECO:0000256" key="1">
    <source>
        <dbReference type="ARBA" id="ARBA00022618"/>
    </source>
</evidence>
<reference evidence="9 10" key="1">
    <citation type="submission" date="2022-05" db="EMBL/GenBank/DDBJ databases">
        <authorList>
            <consortium name="Genoscope - CEA"/>
            <person name="William W."/>
        </authorList>
    </citation>
    <scope>NUCLEOTIDE SEQUENCE [LARGE SCALE GENOMIC DNA]</scope>
</reference>
<keyword evidence="2" id="KW-0677">Repeat</keyword>
<dbReference type="InterPro" id="IPR011990">
    <property type="entry name" value="TPR-like_helical_dom_sf"/>
</dbReference>
<evidence type="ECO:0000256" key="6">
    <source>
        <dbReference type="ARBA" id="ARBA00023306"/>
    </source>
</evidence>
<keyword evidence="5 7" id="KW-0802">TPR repeat</keyword>
<dbReference type="Pfam" id="PF13424">
    <property type="entry name" value="TPR_12"/>
    <property type="match status" value="1"/>
</dbReference>
<dbReference type="PROSITE" id="PS50005">
    <property type="entry name" value="TPR"/>
    <property type="match status" value="3"/>
</dbReference>
<protein>
    <recommendedName>
        <fullName evidence="11">Cell division cycle protein 16 homolog</fullName>
    </recommendedName>
</protein>
<keyword evidence="4" id="KW-0833">Ubl conjugation pathway</keyword>
<evidence type="ECO:0000313" key="10">
    <source>
        <dbReference type="Proteomes" id="UP001159427"/>
    </source>
</evidence>
<gene>
    <name evidence="9" type="ORF">PEVE_00007171</name>
</gene>
<evidence type="ECO:0000256" key="4">
    <source>
        <dbReference type="ARBA" id="ARBA00022786"/>
    </source>
</evidence>
<keyword evidence="3" id="KW-0498">Mitosis</keyword>
<dbReference type="Pfam" id="PF13181">
    <property type="entry name" value="TPR_8"/>
    <property type="match status" value="1"/>
</dbReference>
<evidence type="ECO:0000256" key="7">
    <source>
        <dbReference type="PROSITE-ProRule" id="PRU00339"/>
    </source>
</evidence>
<dbReference type="Gene3D" id="1.25.40.10">
    <property type="entry name" value="Tetratricopeptide repeat domain"/>
    <property type="match status" value="1"/>
</dbReference>
<keyword evidence="8" id="KW-0175">Coiled coil</keyword>
<proteinExistence type="predicted"/>
<keyword evidence="1" id="KW-0132">Cell division</keyword>
<evidence type="ECO:0000256" key="2">
    <source>
        <dbReference type="ARBA" id="ARBA00022737"/>
    </source>
</evidence>
<dbReference type="Proteomes" id="UP001159427">
    <property type="component" value="Unassembled WGS sequence"/>
</dbReference>
<sequence>MASGGKVDISQLRNLVRQYIDLHLYKTALFWADKAVSLSNGNIQDIYWFAQTLFLTGQFQRAAHSLRSRGVVQTNLACRYLAAKCHAELKQWQEALEILETEQKESGDKELPTELSFVGGTKKLESAILETEQKESGDKELPTELSFVGGTKKLESAVFLLKGTVYEAMDNRSLATESYKDALRSDVHCFEAFDLLVSHHMLTEKEERSLLISLPFSEQCMPEEVDLLKFLYESKTKKYNKPIDPKLPSGLESLNDNLDIVTAMAERHFYNYSYSLSFKMTSAVLRSDPYHEACLPIHITCLVELKKTNELFFLGHKLVDNYPQRAVAWYAVGCYYYVIEKYEQARRYFSKATSLERVYGPAWLAFGHSFAAEGEHDQAMAAYFIASKLMPRCHLPLLYIGLEYGKTNNAKLAERFFLQALALSPDDPFVKQEMGVIAFQNGDYVAAEKYFKEALQKAQAQGNSGEALAETWETLLNNLGHACRKLERYQEALRYHKQALILVPNKASTYSAIGFVYSLLGNHHEAIGYFHKAVGIQREDTFSVHMLGETLEQLTLEAARVE</sequence>
<feature type="non-terminal residue" evidence="9">
    <location>
        <position position="562"/>
    </location>
</feature>
<dbReference type="SUPFAM" id="SSF48452">
    <property type="entry name" value="TPR-like"/>
    <property type="match status" value="2"/>
</dbReference>
<feature type="repeat" description="TPR" evidence="7">
    <location>
        <begin position="473"/>
        <end position="506"/>
    </location>
</feature>
<dbReference type="SMART" id="SM00028">
    <property type="entry name" value="TPR"/>
    <property type="match status" value="7"/>
</dbReference>
<dbReference type="InterPro" id="IPR019734">
    <property type="entry name" value="TPR_rpt"/>
</dbReference>
<feature type="coiled-coil region" evidence="8">
    <location>
        <begin position="82"/>
        <end position="109"/>
    </location>
</feature>
<evidence type="ECO:0000256" key="5">
    <source>
        <dbReference type="ARBA" id="ARBA00022803"/>
    </source>
</evidence>
<keyword evidence="10" id="KW-1185">Reference proteome</keyword>
<dbReference type="PANTHER" id="PTHR12558">
    <property type="entry name" value="CELL DIVISION CYCLE 16,23,27"/>
    <property type="match status" value="1"/>
</dbReference>
<feature type="repeat" description="TPR" evidence="7">
    <location>
        <begin position="326"/>
        <end position="359"/>
    </location>
</feature>
<name>A0ABN8QWV1_9CNID</name>
<organism evidence="9 10">
    <name type="scientific">Porites evermanni</name>
    <dbReference type="NCBI Taxonomy" id="104178"/>
    <lineage>
        <taxon>Eukaryota</taxon>
        <taxon>Metazoa</taxon>
        <taxon>Cnidaria</taxon>
        <taxon>Anthozoa</taxon>
        <taxon>Hexacorallia</taxon>
        <taxon>Scleractinia</taxon>
        <taxon>Fungiina</taxon>
        <taxon>Poritidae</taxon>
        <taxon>Porites</taxon>
    </lineage>
</organism>
<accession>A0ABN8QWV1</accession>
<feature type="repeat" description="TPR" evidence="7">
    <location>
        <begin position="507"/>
        <end position="540"/>
    </location>
</feature>
<evidence type="ECO:0000256" key="3">
    <source>
        <dbReference type="ARBA" id="ARBA00022776"/>
    </source>
</evidence>
<evidence type="ECO:0000256" key="8">
    <source>
        <dbReference type="SAM" id="Coils"/>
    </source>
</evidence>
<evidence type="ECO:0000313" key="9">
    <source>
        <dbReference type="EMBL" id="CAH3170249.1"/>
    </source>
</evidence>
<dbReference type="Pfam" id="PF13432">
    <property type="entry name" value="TPR_16"/>
    <property type="match status" value="1"/>
</dbReference>